<dbReference type="GO" id="GO:0008270">
    <property type="term" value="F:zinc ion binding"/>
    <property type="evidence" value="ECO:0007669"/>
    <property type="project" value="InterPro"/>
</dbReference>
<keyword evidence="3" id="KW-1185">Reference proteome</keyword>
<dbReference type="PANTHER" id="PTHR43677:SF4">
    <property type="entry name" value="QUINONE OXIDOREDUCTASE-LIKE PROTEIN 2"/>
    <property type="match status" value="1"/>
</dbReference>
<evidence type="ECO:0000313" key="3">
    <source>
        <dbReference type="Proteomes" id="UP000199233"/>
    </source>
</evidence>
<dbReference type="SMART" id="SM00829">
    <property type="entry name" value="PKS_ER"/>
    <property type="match status" value="1"/>
</dbReference>
<dbReference type="InterPro" id="IPR002364">
    <property type="entry name" value="Quin_OxRdtase/zeta-crystal_CS"/>
</dbReference>
<accession>A0A1H9M4S2</accession>
<dbReference type="Gene3D" id="3.90.180.10">
    <property type="entry name" value="Medium-chain alcohol dehydrogenases, catalytic domain"/>
    <property type="match status" value="1"/>
</dbReference>
<evidence type="ECO:0000313" key="2">
    <source>
        <dbReference type="EMBL" id="SER18674.1"/>
    </source>
</evidence>
<organism evidence="2 3">
    <name type="scientific">Solimonas aquatica</name>
    <dbReference type="NCBI Taxonomy" id="489703"/>
    <lineage>
        <taxon>Bacteria</taxon>
        <taxon>Pseudomonadati</taxon>
        <taxon>Pseudomonadota</taxon>
        <taxon>Gammaproteobacteria</taxon>
        <taxon>Nevskiales</taxon>
        <taxon>Nevskiaceae</taxon>
        <taxon>Solimonas</taxon>
    </lineage>
</organism>
<dbReference type="RefSeq" id="WP_093289477.1">
    <property type="nucleotide sequence ID" value="NZ_FOFS01000019.1"/>
</dbReference>
<dbReference type="PROSITE" id="PS01162">
    <property type="entry name" value="QOR_ZETA_CRYSTAL"/>
    <property type="match status" value="1"/>
</dbReference>
<dbReference type="SUPFAM" id="SSF51735">
    <property type="entry name" value="NAD(P)-binding Rossmann-fold domains"/>
    <property type="match status" value="1"/>
</dbReference>
<proteinExistence type="predicted"/>
<dbReference type="Gene3D" id="3.40.50.720">
    <property type="entry name" value="NAD(P)-binding Rossmann-like Domain"/>
    <property type="match status" value="1"/>
</dbReference>
<sequence>MKAVICKQLGGPELLRLEEVPDPKPGAREVRIAVAGAGVNFPDVLIIQGKYQLRAEPPFIPGAEVAGRVLEVGSEVKRLKVGDSVAALVNVGGFAEQVCAADSNCLPVPAGIDLVALGAFPLVYGTTYHALKQRGQLKAGETLLVLGASGGVGLSAVQLGKRMGARVIAAASSAEKLALCQAQGADALIDYSKESLKDAVKQLTQGQGADVIYDPVGGALGEECLSCIAWNGRYLVIGFASGPIPNLAANRLLLKGASAVGVFWGAFTQREPKLNAENFAQLFAWLADGSLKPYLSKRYALHEAPQALQDMMARKVSGKVVIAP</sequence>
<feature type="domain" description="Enoyl reductase (ER)" evidence="1">
    <location>
        <begin position="10"/>
        <end position="322"/>
    </location>
</feature>
<dbReference type="InterPro" id="IPR051397">
    <property type="entry name" value="Zn-ADH-like_protein"/>
</dbReference>
<dbReference type="InterPro" id="IPR013149">
    <property type="entry name" value="ADH-like_C"/>
</dbReference>
<dbReference type="Pfam" id="PF08240">
    <property type="entry name" value="ADH_N"/>
    <property type="match status" value="1"/>
</dbReference>
<protein>
    <submittedName>
        <fullName evidence="2">NADPH2:quinone reductase</fullName>
    </submittedName>
</protein>
<dbReference type="InterPro" id="IPR020843">
    <property type="entry name" value="ER"/>
</dbReference>
<dbReference type="EMBL" id="FOFS01000019">
    <property type="protein sequence ID" value="SER18674.1"/>
    <property type="molecule type" value="Genomic_DNA"/>
</dbReference>
<dbReference type="Pfam" id="PF00107">
    <property type="entry name" value="ADH_zinc_N"/>
    <property type="match status" value="1"/>
</dbReference>
<dbReference type="SUPFAM" id="SSF50129">
    <property type="entry name" value="GroES-like"/>
    <property type="match status" value="1"/>
</dbReference>
<dbReference type="Proteomes" id="UP000199233">
    <property type="component" value="Unassembled WGS sequence"/>
</dbReference>
<dbReference type="GO" id="GO:0016491">
    <property type="term" value="F:oxidoreductase activity"/>
    <property type="evidence" value="ECO:0007669"/>
    <property type="project" value="InterPro"/>
</dbReference>
<name>A0A1H9M4S2_9GAMM</name>
<dbReference type="InterPro" id="IPR011032">
    <property type="entry name" value="GroES-like_sf"/>
</dbReference>
<dbReference type="PANTHER" id="PTHR43677">
    <property type="entry name" value="SHORT-CHAIN DEHYDROGENASE/REDUCTASE"/>
    <property type="match status" value="1"/>
</dbReference>
<gene>
    <name evidence="2" type="ORF">SAMN04488038_1194</name>
</gene>
<evidence type="ECO:0000259" key="1">
    <source>
        <dbReference type="SMART" id="SM00829"/>
    </source>
</evidence>
<dbReference type="InterPro" id="IPR036291">
    <property type="entry name" value="NAD(P)-bd_dom_sf"/>
</dbReference>
<dbReference type="OrthoDB" id="9785812at2"/>
<dbReference type="AlphaFoldDB" id="A0A1H9M4S2"/>
<reference evidence="2 3" key="1">
    <citation type="submission" date="2016-10" db="EMBL/GenBank/DDBJ databases">
        <authorList>
            <person name="de Groot N.N."/>
        </authorList>
    </citation>
    <scope>NUCLEOTIDE SEQUENCE [LARGE SCALE GENOMIC DNA]</scope>
    <source>
        <strain evidence="2 3">DSM 25927</strain>
    </source>
</reference>
<dbReference type="InterPro" id="IPR013154">
    <property type="entry name" value="ADH-like_N"/>
</dbReference>
<dbReference type="CDD" id="cd08241">
    <property type="entry name" value="QOR1"/>
    <property type="match status" value="1"/>
</dbReference>
<dbReference type="STRING" id="489703.SAMN04488038_1194"/>